<reference evidence="1" key="1">
    <citation type="submission" date="2021-02" db="EMBL/GenBank/DDBJ databases">
        <authorList>
            <person name="Cremers G."/>
            <person name="Picone N."/>
        </authorList>
    </citation>
    <scope>NUCLEOTIDE SEQUENCE</scope>
    <source>
        <strain evidence="1">PQ17</strain>
    </source>
</reference>
<comment type="caution">
    <text evidence="1">The sequence shown here is derived from an EMBL/GenBank/DDBJ whole genome shotgun (WGS) entry which is preliminary data.</text>
</comment>
<proteinExistence type="predicted"/>
<dbReference type="RefSeq" id="WP_214096325.1">
    <property type="nucleotide sequence ID" value="NZ_CAJNOB010000015.1"/>
</dbReference>
<keyword evidence="2" id="KW-1185">Reference proteome</keyword>
<sequence length="52" mass="5753">MGFGLEYLEPALATQKSRSILVVDPNGMTDDRVRDLPKGIVSLSARLYEKNS</sequence>
<gene>
    <name evidence="1" type="ORF">MPNT_220011</name>
</gene>
<protein>
    <submittedName>
        <fullName evidence="1">Uncharacterized protein</fullName>
    </submittedName>
</protein>
<dbReference type="AlphaFoldDB" id="A0A8J2BKU9"/>
<accession>A0A8J2BKU9</accession>
<dbReference type="EMBL" id="CAJNOB010000015">
    <property type="protein sequence ID" value="CAF0697470.1"/>
    <property type="molecule type" value="Genomic_DNA"/>
</dbReference>
<evidence type="ECO:0000313" key="1">
    <source>
        <dbReference type="EMBL" id="CAF0697470.1"/>
    </source>
</evidence>
<evidence type="ECO:0000313" key="2">
    <source>
        <dbReference type="Proteomes" id="UP000663859"/>
    </source>
</evidence>
<organism evidence="1 2">
    <name type="scientific">Candidatus Methylacidithermus pantelleriae</name>
    <dbReference type="NCBI Taxonomy" id="2744239"/>
    <lineage>
        <taxon>Bacteria</taxon>
        <taxon>Pseudomonadati</taxon>
        <taxon>Verrucomicrobiota</taxon>
        <taxon>Methylacidiphilae</taxon>
        <taxon>Methylacidiphilales</taxon>
        <taxon>Methylacidiphilaceae</taxon>
        <taxon>Candidatus Methylacidithermus</taxon>
    </lineage>
</organism>
<dbReference type="Proteomes" id="UP000663859">
    <property type="component" value="Unassembled WGS sequence"/>
</dbReference>
<name>A0A8J2BKU9_9BACT</name>